<reference evidence="12 13" key="1">
    <citation type="journal article" date="2016" name="Nat. Commun.">
        <title>Thousands of microbial genomes shed light on interconnected biogeochemical processes in an aquifer system.</title>
        <authorList>
            <person name="Anantharaman K."/>
            <person name="Brown C.T."/>
            <person name="Hug L.A."/>
            <person name="Sharon I."/>
            <person name="Castelle C.J."/>
            <person name="Probst A.J."/>
            <person name="Thomas B.C."/>
            <person name="Singh A."/>
            <person name="Wilkins M.J."/>
            <person name="Karaoz U."/>
            <person name="Brodie E.L."/>
            <person name="Williams K.H."/>
            <person name="Hubbard S.S."/>
            <person name="Banfield J.F."/>
        </authorList>
    </citation>
    <scope>NUCLEOTIDE SEQUENCE [LARGE SCALE GENOMIC DNA]</scope>
</reference>
<evidence type="ECO:0000313" key="13">
    <source>
        <dbReference type="Proteomes" id="UP000179344"/>
    </source>
</evidence>
<name>A0A1F6TII7_9PROT</name>
<proteinExistence type="inferred from homology"/>
<dbReference type="InterPro" id="IPR050695">
    <property type="entry name" value="N-acetylmuramoyl_amidase_3"/>
</dbReference>
<dbReference type="Gene3D" id="3.40.630.40">
    <property type="entry name" value="Zn-dependent exopeptidases"/>
    <property type="match status" value="1"/>
</dbReference>
<keyword evidence="6" id="KW-0574">Periplasm</keyword>
<dbReference type="SMART" id="SM00257">
    <property type="entry name" value="LysM"/>
    <property type="match status" value="1"/>
</dbReference>
<evidence type="ECO:0000256" key="2">
    <source>
        <dbReference type="ARBA" id="ARBA00004418"/>
    </source>
</evidence>
<gene>
    <name evidence="12" type="ORF">A2V92_06825</name>
</gene>
<comment type="caution">
    <text evidence="12">The sequence shown here is derived from an EMBL/GenBank/DDBJ whole genome shotgun (WGS) entry which is preliminary data.</text>
</comment>
<protein>
    <recommendedName>
        <fullName evidence="9">N-acetylmuramoyl-L-alanine amidase AmiC</fullName>
        <ecNumber evidence="4">3.5.1.28</ecNumber>
    </recommendedName>
</protein>
<dbReference type="InterPro" id="IPR018392">
    <property type="entry name" value="LysM"/>
</dbReference>
<dbReference type="FunFam" id="3.40.630.40:FF:000001">
    <property type="entry name" value="N-acetylmuramoyl-L-alanine amidase"/>
    <property type="match status" value="1"/>
</dbReference>
<dbReference type="PROSITE" id="PS51782">
    <property type="entry name" value="LYSM"/>
    <property type="match status" value="1"/>
</dbReference>
<dbReference type="SMART" id="SM00646">
    <property type="entry name" value="Ami_3"/>
    <property type="match status" value="1"/>
</dbReference>
<evidence type="ECO:0000256" key="5">
    <source>
        <dbReference type="ARBA" id="ARBA00022729"/>
    </source>
</evidence>
<dbReference type="Gene3D" id="2.60.40.3500">
    <property type="match status" value="1"/>
</dbReference>
<evidence type="ECO:0000256" key="1">
    <source>
        <dbReference type="ARBA" id="ARBA00001561"/>
    </source>
</evidence>
<dbReference type="Pfam" id="PF11741">
    <property type="entry name" value="AMIN"/>
    <property type="match status" value="1"/>
</dbReference>
<evidence type="ECO:0000256" key="6">
    <source>
        <dbReference type="ARBA" id="ARBA00022764"/>
    </source>
</evidence>
<keyword evidence="7" id="KW-0378">Hydrolase</keyword>
<dbReference type="InterPro" id="IPR002508">
    <property type="entry name" value="MurNAc-LAA_cat"/>
</dbReference>
<dbReference type="AlphaFoldDB" id="A0A1F6TII7"/>
<dbReference type="Pfam" id="PF01476">
    <property type="entry name" value="LysM"/>
    <property type="match status" value="1"/>
</dbReference>
<dbReference type="EMBL" id="MFST01000029">
    <property type="protein sequence ID" value="OGI44960.1"/>
    <property type="molecule type" value="Genomic_DNA"/>
</dbReference>
<feature type="signal peptide" evidence="10">
    <location>
        <begin position="1"/>
        <end position="20"/>
    </location>
</feature>
<dbReference type="CDD" id="cd00118">
    <property type="entry name" value="LysM"/>
    <property type="match status" value="1"/>
</dbReference>
<dbReference type="GO" id="GO:0071555">
    <property type="term" value="P:cell wall organization"/>
    <property type="evidence" value="ECO:0007669"/>
    <property type="project" value="UniProtKB-KW"/>
</dbReference>
<evidence type="ECO:0000256" key="10">
    <source>
        <dbReference type="SAM" id="SignalP"/>
    </source>
</evidence>
<comment type="similarity">
    <text evidence="3">Belongs to the N-acetylmuramoyl-L-alanine amidase 3 family.</text>
</comment>
<evidence type="ECO:0000256" key="3">
    <source>
        <dbReference type="ARBA" id="ARBA00010860"/>
    </source>
</evidence>
<dbReference type="EC" id="3.5.1.28" evidence="4"/>
<dbReference type="GO" id="GO:0009253">
    <property type="term" value="P:peptidoglycan catabolic process"/>
    <property type="evidence" value="ECO:0007669"/>
    <property type="project" value="InterPro"/>
</dbReference>
<evidence type="ECO:0000256" key="8">
    <source>
        <dbReference type="ARBA" id="ARBA00023316"/>
    </source>
</evidence>
<dbReference type="SUPFAM" id="SSF54106">
    <property type="entry name" value="LysM domain"/>
    <property type="match status" value="1"/>
</dbReference>
<dbReference type="Pfam" id="PF01520">
    <property type="entry name" value="Amidase_3"/>
    <property type="match status" value="1"/>
</dbReference>
<dbReference type="SUPFAM" id="SSF53187">
    <property type="entry name" value="Zn-dependent exopeptidases"/>
    <property type="match status" value="1"/>
</dbReference>
<evidence type="ECO:0000256" key="4">
    <source>
        <dbReference type="ARBA" id="ARBA00011901"/>
    </source>
</evidence>
<comment type="catalytic activity">
    <reaction evidence="1">
        <text>Hydrolyzes the link between N-acetylmuramoyl residues and L-amino acid residues in certain cell-wall glycopeptides.</text>
        <dbReference type="EC" id="3.5.1.28"/>
    </reaction>
</comment>
<dbReference type="GO" id="GO:0030288">
    <property type="term" value="C:outer membrane-bounded periplasmic space"/>
    <property type="evidence" value="ECO:0007669"/>
    <property type="project" value="TreeGrafter"/>
</dbReference>
<keyword evidence="8" id="KW-0961">Cell wall biogenesis/degradation</keyword>
<evidence type="ECO:0000256" key="9">
    <source>
        <dbReference type="ARBA" id="ARBA00074581"/>
    </source>
</evidence>
<dbReference type="InterPro" id="IPR021731">
    <property type="entry name" value="AMIN_dom"/>
</dbReference>
<feature type="domain" description="LysM" evidence="11">
    <location>
        <begin position="402"/>
        <end position="445"/>
    </location>
</feature>
<dbReference type="PANTHER" id="PTHR30404">
    <property type="entry name" value="N-ACETYLMURAMOYL-L-ALANINE AMIDASE"/>
    <property type="match status" value="1"/>
</dbReference>
<dbReference type="Gene3D" id="3.10.350.10">
    <property type="entry name" value="LysM domain"/>
    <property type="match status" value="1"/>
</dbReference>
<organism evidence="12 13">
    <name type="scientific">Candidatus Muproteobacteria bacterium RBG_16_65_31</name>
    <dbReference type="NCBI Taxonomy" id="1817759"/>
    <lineage>
        <taxon>Bacteria</taxon>
        <taxon>Pseudomonadati</taxon>
        <taxon>Pseudomonadota</taxon>
        <taxon>Candidatus Muproteobacteria</taxon>
    </lineage>
</organism>
<evidence type="ECO:0000259" key="11">
    <source>
        <dbReference type="PROSITE" id="PS51782"/>
    </source>
</evidence>
<dbReference type="PANTHER" id="PTHR30404:SF0">
    <property type="entry name" value="N-ACETYLMURAMOYL-L-ALANINE AMIDASE AMIC"/>
    <property type="match status" value="1"/>
</dbReference>
<keyword evidence="5 10" id="KW-0732">Signal</keyword>
<evidence type="ECO:0000313" key="12">
    <source>
        <dbReference type="EMBL" id="OGI44960.1"/>
    </source>
</evidence>
<feature type="chain" id="PRO_5009225606" description="N-acetylmuramoyl-L-alanine amidase AmiC" evidence="10">
    <location>
        <begin position="21"/>
        <end position="451"/>
    </location>
</feature>
<dbReference type="Proteomes" id="UP000179344">
    <property type="component" value="Unassembled WGS sequence"/>
</dbReference>
<accession>A0A1F6TII7</accession>
<evidence type="ECO:0000256" key="7">
    <source>
        <dbReference type="ARBA" id="ARBA00022801"/>
    </source>
</evidence>
<dbReference type="InterPro" id="IPR036779">
    <property type="entry name" value="LysM_dom_sf"/>
</dbReference>
<dbReference type="CDD" id="cd02696">
    <property type="entry name" value="MurNAc-LAA"/>
    <property type="match status" value="1"/>
</dbReference>
<sequence>MKAARVLFPLFLIFSAAGEAGTVTVQNLRLWRAPDNTRLVFDLSGPLEHRLFQLQDPRRIVIDLDNARLQGALPGLDPGDPILAAIRAGTPESGTLRFVLDLKVATKPRTFVLGPAGQYGHRLVIDLYNARLAEEEDARAPPVPEEPAPAARRELVIAIDAGHGGEDPGAIGRRFRTREKEVTLAVARDLARLVERAPGMRAVLIRDGDYYLALGRRFDLARRAHADVFVSIHADALPGRLVAAGSSVYALSERGATHALARVLADRENFSDLVGGVSLNDKPDDVRKVLVDLSQSKSIEYSLRLGEDILAGLRRVGPVHLSRVTQAGFAVLKAPDIPSVLVETAFISNPSEEKKLRTRAFQRRLAEGIFEGVKRYLARQAPPAPTRVLAATDMSGAPARQREHVVRAGETPASIARQYNIHVEALKFLNDLGDSDLSAGRRLRLPPADGG</sequence>
<comment type="subcellular location">
    <subcellularLocation>
        <location evidence="2">Periplasm</location>
    </subcellularLocation>
</comment>
<dbReference type="GO" id="GO:0008745">
    <property type="term" value="F:N-acetylmuramoyl-L-alanine amidase activity"/>
    <property type="evidence" value="ECO:0007669"/>
    <property type="project" value="UniProtKB-EC"/>
</dbReference>